<organism evidence="1 2">
    <name type="scientific">Arthrobacter stackebrandtii</name>
    <dbReference type="NCBI Taxonomy" id="272161"/>
    <lineage>
        <taxon>Bacteria</taxon>
        <taxon>Bacillati</taxon>
        <taxon>Actinomycetota</taxon>
        <taxon>Actinomycetes</taxon>
        <taxon>Micrococcales</taxon>
        <taxon>Micrococcaceae</taxon>
        <taxon>Arthrobacter</taxon>
    </lineage>
</organism>
<comment type="caution">
    <text evidence="1">The sequence shown here is derived from an EMBL/GenBank/DDBJ whole genome shotgun (WGS) entry which is preliminary data.</text>
</comment>
<keyword evidence="2" id="KW-1185">Reference proteome</keyword>
<reference evidence="1 2" key="1">
    <citation type="submission" date="2021-03" db="EMBL/GenBank/DDBJ databases">
        <title>Sequencing the genomes of 1000 actinobacteria strains.</title>
        <authorList>
            <person name="Klenk H.-P."/>
        </authorList>
    </citation>
    <scope>NUCLEOTIDE SEQUENCE [LARGE SCALE GENOMIC DNA]</scope>
    <source>
        <strain evidence="1 2">DSM 16005</strain>
    </source>
</reference>
<evidence type="ECO:0000313" key="2">
    <source>
        <dbReference type="Proteomes" id="UP000711614"/>
    </source>
</evidence>
<protein>
    <submittedName>
        <fullName evidence="1">Uncharacterized protein</fullName>
    </submittedName>
</protein>
<accession>A0ABS4YVQ0</accession>
<proteinExistence type="predicted"/>
<evidence type="ECO:0000313" key="1">
    <source>
        <dbReference type="EMBL" id="MBP2412799.1"/>
    </source>
</evidence>
<dbReference type="EMBL" id="JAGIOI010000001">
    <property type="protein sequence ID" value="MBP2412799.1"/>
    <property type="molecule type" value="Genomic_DNA"/>
</dbReference>
<name>A0ABS4YVQ0_9MICC</name>
<sequence length="34" mass="3655">MNITPVLVSSPAVTQLRSKPTGIWPSGSFPTNDR</sequence>
<gene>
    <name evidence="1" type="ORF">JOF48_001598</name>
</gene>
<dbReference type="Proteomes" id="UP000711614">
    <property type="component" value="Unassembled WGS sequence"/>
</dbReference>